<comment type="caution">
    <text evidence="2">The sequence shown here is derived from an EMBL/GenBank/DDBJ whole genome shotgun (WGS) entry which is preliminary data.</text>
</comment>
<evidence type="ECO:0000313" key="3">
    <source>
        <dbReference type="Proteomes" id="UP001201980"/>
    </source>
</evidence>
<dbReference type="InterPro" id="IPR025187">
    <property type="entry name" value="DUF4112"/>
</dbReference>
<evidence type="ECO:0000256" key="1">
    <source>
        <dbReference type="SAM" id="MobiDB-lite"/>
    </source>
</evidence>
<feature type="compositionally biased region" description="Low complexity" evidence="1">
    <location>
        <begin position="229"/>
        <end position="241"/>
    </location>
</feature>
<name>A0AAD5RYA6_9PEZI</name>
<organism evidence="2 3">
    <name type="scientific">Zalerion maritima</name>
    <dbReference type="NCBI Taxonomy" id="339359"/>
    <lineage>
        <taxon>Eukaryota</taxon>
        <taxon>Fungi</taxon>
        <taxon>Dikarya</taxon>
        <taxon>Ascomycota</taxon>
        <taxon>Pezizomycotina</taxon>
        <taxon>Sordariomycetes</taxon>
        <taxon>Lulworthiomycetidae</taxon>
        <taxon>Lulworthiales</taxon>
        <taxon>Lulworthiaceae</taxon>
        <taxon>Zalerion</taxon>
    </lineage>
</organism>
<protein>
    <submittedName>
        <fullName evidence="2">Uncharacterized protein</fullName>
    </submittedName>
</protein>
<proteinExistence type="predicted"/>
<feature type="region of interest" description="Disordered" evidence="1">
    <location>
        <begin position="168"/>
        <end position="280"/>
    </location>
</feature>
<dbReference type="Proteomes" id="UP001201980">
    <property type="component" value="Unassembled WGS sequence"/>
</dbReference>
<dbReference type="PANTHER" id="PTHR35519:SF2">
    <property type="entry name" value="PH DOMAIN PROTEIN"/>
    <property type="match status" value="1"/>
</dbReference>
<dbReference type="AlphaFoldDB" id="A0AAD5RYA6"/>
<evidence type="ECO:0000313" key="2">
    <source>
        <dbReference type="EMBL" id="KAJ2906754.1"/>
    </source>
</evidence>
<gene>
    <name evidence="2" type="ORF">MKZ38_010745</name>
</gene>
<dbReference type="PANTHER" id="PTHR35519">
    <property type="entry name" value="MEMBRANE PROTEINS"/>
    <property type="match status" value="1"/>
</dbReference>
<sequence>MAGFIAKKIFKETLDNKFGQEDPYYETVPATRLGAKPKRQRKANPPGLSDHDSKVLTKVKRRAYKLDMSLFNCCGIRMGWSSVIGLVPAAGDVLDLLMALMVFKTCCQVEGLPAWIKSKMLFNIVFDFFIGIVPVVGDLADAVFRANTRNAAILEGFLREKGKKNIRASGAPMPAIDPSDPDEFDRIEVGGAGYTSSQPPSRDGMVMTPQKVKVKDNGRSNGRSGRNTPPVGSRASRGSSRPRNELRDMEEGVMSHHPSSASRHQAPTSSRNGKSSRRGH</sequence>
<feature type="compositionally biased region" description="Polar residues" evidence="1">
    <location>
        <begin position="257"/>
        <end position="273"/>
    </location>
</feature>
<feature type="compositionally biased region" description="Basic and acidic residues" evidence="1">
    <location>
        <begin position="242"/>
        <end position="254"/>
    </location>
</feature>
<dbReference type="Pfam" id="PF13430">
    <property type="entry name" value="DUF4112"/>
    <property type="match status" value="1"/>
</dbReference>
<dbReference type="EMBL" id="JAKWBI020000009">
    <property type="protein sequence ID" value="KAJ2906754.1"/>
    <property type="molecule type" value="Genomic_DNA"/>
</dbReference>
<reference evidence="2" key="1">
    <citation type="submission" date="2022-07" db="EMBL/GenBank/DDBJ databases">
        <title>Draft genome sequence of Zalerion maritima ATCC 34329, a (micro)plastics degrading marine fungus.</title>
        <authorList>
            <person name="Paco A."/>
            <person name="Goncalves M.F.M."/>
            <person name="Rocha-Santos T.A.P."/>
            <person name="Alves A."/>
        </authorList>
    </citation>
    <scope>NUCLEOTIDE SEQUENCE</scope>
    <source>
        <strain evidence="2">ATCC 34329</strain>
    </source>
</reference>
<keyword evidence="3" id="KW-1185">Reference proteome</keyword>
<accession>A0AAD5RYA6</accession>